<dbReference type="AlphaFoldDB" id="A0A8D7BDT7"/>
<reference evidence="2" key="1">
    <citation type="submission" date="2021-03" db="EMBL/GenBank/DDBJ databases">
        <authorList>
            <consortium name="Genoscope - CEA"/>
            <person name="William W."/>
        </authorList>
    </citation>
    <scope>NUCLEOTIDE SEQUENCE</scope>
    <source>
        <strain evidence="2">Doubled-haploid Pahang</strain>
    </source>
</reference>
<evidence type="ECO:0000256" key="1">
    <source>
        <dbReference type="SAM" id="MobiDB-lite"/>
    </source>
</evidence>
<evidence type="ECO:0000313" key="2">
    <source>
        <dbReference type="EMBL" id="CAG1864413.1"/>
    </source>
</evidence>
<sequence>MTLSVQRNLPKKHGASIRMQAEKAAFDEAENNKEEEEANNDDWDIDASYSLIFL</sequence>
<accession>A0A8D7BDT7</accession>
<feature type="region of interest" description="Disordered" evidence="1">
    <location>
        <begin position="1"/>
        <end position="41"/>
    </location>
</feature>
<protein>
    <submittedName>
        <fullName evidence="2">(wild Malaysian banana) hypothetical protein</fullName>
    </submittedName>
</protein>
<organism evidence="2">
    <name type="scientific">Musa acuminata subsp. malaccensis</name>
    <name type="common">Wild banana</name>
    <name type="synonym">Musa malaccensis</name>
    <dbReference type="NCBI Taxonomy" id="214687"/>
    <lineage>
        <taxon>Eukaryota</taxon>
        <taxon>Viridiplantae</taxon>
        <taxon>Streptophyta</taxon>
        <taxon>Embryophyta</taxon>
        <taxon>Tracheophyta</taxon>
        <taxon>Spermatophyta</taxon>
        <taxon>Magnoliopsida</taxon>
        <taxon>Liliopsida</taxon>
        <taxon>Zingiberales</taxon>
        <taxon>Musaceae</taxon>
        <taxon>Musa</taxon>
    </lineage>
</organism>
<feature type="compositionally biased region" description="Basic and acidic residues" evidence="1">
    <location>
        <begin position="20"/>
        <end position="32"/>
    </location>
</feature>
<gene>
    <name evidence="2" type="ORF">GSMUA_12150.1</name>
</gene>
<name>A0A8D7BDT7_MUSAM</name>
<proteinExistence type="predicted"/>
<dbReference type="EMBL" id="HG996475">
    <property type="protein sequence ID" value="CAG1864413.1"/>
    <property type="molecule type" value="Genomic_DNA"/>
</dbReference>